<dbReference type="EMBL" id="JBHTCH010000004">
    <property type="protein sequence ID" value="MFC7359329.1"/>
    <property type="molecule type" value="Genomic_DNA"/>
</dbReference>
<sequence>MSESTPSNRYWSTSVSQPSADKVLIRGYDLQQLIGNLSFTSAVFLLIRGDLPNPSQVRVLDGVLSAVLDYGLEKPGTAAARFAVSANPSMAAGLAAACLSVGPHTLATEDTSRFIIKAHERYQASVLPLEQFAEQEVARLREARQRIPGLGHPVFKRVDPRAAVLRDLAVKEGCWPAEAEVYEALHAAFTRLPGKADIPINDVGVMAAALVGLGFSPEEGTGIAILSTMPGVVAHISEELQARRPIRIIPRDQVDYEVPERDFHMDSEGVDWEAPSGTASEPQ</sequence>
<dbReference type="Gene3D" id="1.10.230.10">
    <property type="entry name" value="Cytochrome P450-Terp, domain 2"/>
    <property type="match status" value="1"/>
</dbReference>
<evidence type="ECO:0000256" key="1">
    <source>
        <dbReference type="ARBA" id="ARBA00005163"/>
    </source>
</evidence>
<evidence type="ECO:0000256" key="4">
    <source>
        <dbReference type="ARBA" id="ARBA00022679"/>
    </source>
</evidence>
<keyword evidence="5" id="KW-0456">Lyase</keyword>
<comment type="pathway">
    <text evidence="1">Carbohydrate metabolism; tricarboxylic acid cycle.</text>
</comment>
<dbReference type="RefSeq" id="WP_255889419.1">
    <property type="nucleotide sequence ID" value="NZ_JAFMZM010000002.1"/>
</dbReference>
<dbReference type="InterPro" id="IPR002020">
    <property type="entry name" value="Citrate_synthase"/>
</dbReference>
<evidence type="ECO:0000313" key="5">
    <source>
        <dbReference type="EMBL" id="MFC7359329.1"/>
    </source>
</evidence>
<dbReference type="Gene3D" id="1.10.580.10">
    <property type="entry name" value="Citrate Synthase, domain 1"/>
    <property type="match status" value="1"/>
</dbReference>
<dbReference type="InterPro" id="IPR016142">
    <property type="entry name" value="Citrate_synth-like_lrg_a-sub"/>
</dbReference>
<dbReference type="PANTHER" id="PTHR11739:SF4">
    <property type="entry name" value="CITRATE SYNTHASE, PEROXISOMAL"/>
    <property type="match status" value="1"/>
</dbReference>
<evidence type="ECO:0000313" key="6">
    <source>
        <dbReference type="Proteomes" id="UP001596524"/>
    </source>
</evidence>
<evidence type="ECO:0000256" key="2">
    <source>
        <dbReference type="ARBA" id="ARBA00010566"/>
    </source>
</evidence>
<dbReference type="InterPro" id="IPR036969">
    <property type="entry name" value="Citrate_synthase_sf"/>
</dbReference>
<dbReference type="Pfam" id="PF00285">
    <property type="entry name" value="Citrate_synt"/>
    <property type="match status" value="1"/>
</dbReference>
<gene>
    <name evidence="5" type="ORF">ACFQO6_03530</name>
</gene>
<organism evidence="5 6">
    <name type="scientific">Nocardioides astragali</name>
    <dbReference type="NCBI Taxonomy" id="1776736"/>
    <lineage>
        <taxon>Bacteria</taxon>
        <taxon>Bacillati</taxon>
        <taxon>Actinomycetota</taxon>
        <taxon>Actinomycetes</taxon>
        <taxon>Propionibacteriales</taxon>
        <taxon>Nocardioidaceae</taxon>
        <taxon>Nocardioides</taxon>
    </lineage>
</organism>
<evidence type="ECO:0000256" key="3">
    <source>
        <dbReference type="ARBA" id="ARBA00012972"/>
    </source>
</evidence>
<dbReference type="EC" id="2.3.3.16" evidence="3"/>
<dbReference type="GO" id="GO:0008816">
    <property type="term" value="F:citryl-CoA lyase activity"/>
    <property type="evidence" value="ECO:0007669"/>
    <property type="project" value="UniProtKB-EC"/>
</dbReference>
<keyword evidence="6" id="KW-1185">Reference proteome</keyword>
<name>A0ABW2N0G7_9ACTN</name>
<dbReference type="CDD" id="cd06100">
    <property type="entry name" value="CCL_ACL-C"/>
    <property type="match status" value="1"/>
</dbReference>
<keyword evidence="4" id="KW-0808">Transferase</keyword>
<reference evidence="6" key="1">
    <citation type="journal article" date="2019" name="Int. J. Syst. Evol. Microbiol.">
        <title>The Global Catalogue of Microorganisms (GCM) 10K type strain sequencing project: providing services to taxonomists for standard genome sequencing and annotation.</title>
        <authorList>
            <consortium name="The Broad Institute Genomics Platform"/>
            <consortium name="The Broad Institute Genome Sequencing Center for Infectious Disease"/>
            <person name="Wu L."/>
            <person name="Ma J."/>
        </authorList>
    </citation>
    <scope>NUCLEOTIDE SEQUENCE [LARGE SCALE GENOMIC DNA]</scope>
    <source>
        <strain evidence="6">FCH27</strain>
    </source>
</reference>
<dbReference type="Proteomes" id="UP001596524">
    <property type="component" value="Unassembled WGS sequence"/>
</dbReference>
<dbReference type="PANTHER" id="PTHR11739">
    <property type="entry name" value="CITRATE SYNTHASE"/>
    <property type="match status" value="1"/>
</dbReference>
<dbReference type="InterPro" id="IPR016143">
    <property type="entry name" value="Citrate_synth-like_sm_a-sub"/>
</dbReference>
<proteinExistence type="inferred from homology"/>
<accession>A0ABW2N0G7</accession>
<dbReference type="SUPFAM" id="SSF48256">
    <property type="entry name" value="Citrate synthase"/>
    <property type="match status" value="1"/>
</dbReference>
<comment type="caution">
    <text evidence="5">The sequence shown here is derived from an EMBL/GenBank/DDBJ whole genome shotgun (WGS) entry which is preliminary data.</text>
</comment>
<dbReference type="NCBIfam" id="NF004869">
    <property type="entry name" value="PRK06224.1-6"/>
    <property type="match status" value="1"/>
</dbReference>
<protein>
    <recommendedName>
        <fullName evidence="3">citrate synthase (unknown stereospecificity)</fullName>
        <ecNumber evidence="3">2.3.3.16</ecNumber>
    </recommendedName>
</protein>
<comment type="similarity">
    <text evidence="2">Belongs to the citrate synthase family.</text>
</comment>